<keyword evidence="11" id="KW-1185">Reference proteome</keyword>
<evidence type="ECO:0000256" key="5">
    <source>
        <dbReference type="ARBA" id="ARBA00022833"/>
    </source>
</evidence>
<keyword evidence="10" id="KW-0121">Carboxypeptidase</keyword>
<keyword evidence="5" id="KW-0862">Zinc</keyword>
<evidence type="ECO:0000313" key="11">
    <source>
        <dbReference type="Proteomes" id="UP000616839"/>
    </source>
</evidence>
<dbReference type="RefSeq" id="WP_192140711.1">
    <property type="nucleotide sequence ID" value="NZ_JACYXZ010000001.1"/>
</dbReference>
<dbReference type="GO" id="GO:0004181">
    <property type="term" value="F:metallocarboxypeptidase activity"/>
    <property type="evidence" value="ECO:0007669"/>
    <property type="project" value="InterPro"/>
</dbReference>
<evidence type="ECO:0000256" key="2">
    <source>
        <dbReference type="ARBA" id="ARBA00005988"/>
    </source>
</evidence>
<dbReference type="InterPro" id="IPR000834">
    <property type="entry name" value="Peptidase_M14"/>
</dbReference>
<dbReference type="PANTHER" id="PTHR11705">
    <property type="entry name" value="PROTEASE FAMILY M14 CARBOXYPEPTIDASE A,B"/>
    <property type="match status" value="1"/>
</dbReference>
<accession>A0A927K387</accession>
<dbReference type="PANTHER" id="PTHR11705:SF143">
    <property type="entry name" value="SLL0236 PROTEIN"/>
    <property type="match status" value="1"/>
</dbReference>
<dbReference type="SUPFAM" id="SSF53187">
    <property type="entry name" value="Zn-dependent exopeptidases"/>
    <property type="match status" value="1"/>
</dbReference>
<keyword evidence="4" id="KW-0378">Hydrolase</keyword>
<evidence type="ECO:0000256" key="3">
    <source>
        <dbReference type="ARBA" id="ARBA00022670"/>
    </source>
</evidence>
<feature type="region of interest" description="Disordered" evidence="8">
    <location>
        <begin position="482"/>
        <end position="502"/>
    </location>
</feature>
<keyword evidence="6" id="KW-0482">Metalloprotease</keyword>
<comment type="cofactor">
    <cofactor evidence="1">
        <name>Zn(2+)</name>
        <dbReference type="ChEBI" id="CHEBI:29105"/>
    </cofactor>
</comment>
<dbReference type="AlphaFoldDB" id="A0A927K387"/>
<dbReference type="GO" id="GO:0005615">
    <property type="term" value="C:extracellular space"/>
    <property type="evidence" value="ECO:0007669"/>
    <property type="project" value="TreeGrafter"/>
</dbReference>
<dbReference type="Proteomes" id="UP000616839">
    <property type="component" value="Unassembled WGS sequence"/>
</dbReference>
<comment type="caution">
    <text evidence="10">The sequence shown here is derived from an EMBL/GenBank/DDBJ whole genome shotgun (WGS) entry which is preliminary data.</text>
</comment>
<dbReference type="GO" id="GO:0006508">
    <property type="term" value="P:proteolysis"/>
    <property type="evidence" value="ECO:0007669"/>
    <property type="project" value="UniProtKB-KW"/>
</dbReference>
<dbReference type="Gene3D" id="3.40.630.10">
    <property type="entry name" value="Zn peptidases"/>
    <property type="match status" value="1"/>
</dbReference>
<dbReference type="SMART" id="SM00631">
    <property type="entry name" value="Zn_pept"/>
    <property type="match status" value="1"/>
</dbReference>
<dbReference type="GO" id="GO:0008270">
    <property type="term" value="F:zinc ion binding"/>
    <property type="evidence" value="ECO:0007669"/>
    <property type="project" value="InterPro"/>
</dbReference>
<dbReference type="PROSITE" id="PS52035">
    <property type="entry name" value="PEPTIDASE_M14"/>
    <property type="match status" value="1"/>
</dbReference>
<proteinExistence type="inferred from homology"/>
<name>A0A927K387_9ACTN</name>
<evidence type="ECO:0000313" key="10">
    <source>
        <dbReference type="EMBL" id="MBD8868788.1"/>
    </source>
</evidence>
<evidence type="ECO:0000256" key="8">
    <source>
        <dbReference type="SAM" id="MobiDB-lite"/>
    </source>
</evidence>
<evidence type="ECO:0000259" key="9">
    <source>
        <dbReference type="PROSITE" id="PS52035"/>
    </source>
</evidence>
<dbReference type="InterPro" id="IPR033810">
    <property type="entry name" value="Carboxypeptidase_T"/>
</dbReference>
<gene>
    <name evidence="10" type="ORF">IE331_04030</name>
</gene>
<organism evidence="10 11">
    <name type="scientific">Nocardioides donggukensis</name>
    <dbReference type="NCBI Taxonomy" id="2774019"/>
    <lineage>
        <taxon>Bacteria</taxon>
        <taxon>Bacillati</taxon>
        <taxon>Actinomycetota</taxon>
        <taxon>Actinomycetes</taxon>
        <taxon>Propionibacteriales</taxon>
        <taxon>Nocardioidaceae</taxon>
        <taxon>Nocardioides</taxon>
    </lineage>
</organism>
<evidence type="ECO:0000256" key="7">
    <source>
        <dbReference type="PROSITE-ProRule" id="PRU01379"/>
    </source>
</evidence>
<dbReference type="EMBL" id="JACYXZ010000001">
    <property type="protein sequence ID" value="MBD8868788.1"/>
    <property type="molecule type" value="Genomic_DNA"/>
</dbReference>
<keyword evidence="3" id="KW-0645">Protease</keyword>
<sequence>MRRSRRTLRRAGLGVLGGTLAGLVAATVTPALVGPASGEPDRSEADEPTRIVMVDAPTVRERNRVVDLGLDLTERATRRGIEVVLHDAEDAETLRRAGFSWRVKVADLEKEVRANRRADRQYAAAVEESGLPSGRTAYRDYADYLSDLDALAAQYPTLTKPLTLENETVLGEEIRGLEVSAGADNVKDGKPVFLLMGAHHAREWPSSEHTIEFGFDLLQSYADGDARARRILSSARLVIVPVVNVDGFEVSREATPLGDFSLFDYEMKRKNCRISESTPARFTTGTCDDNPAGRLRGTDLNRNYPGFWGGGGASTNWSSDVFRGDSPGSEPESDAVREFISERAVTMMISNHTYGNLLLRPPAIAATGKAPDEPQLKAVADDMAAANDYDSQASYQLYDTSGSTEDWSYWITGGFGYTFEIGPDGFHPTYENAVVAEYLGIEPADGAGNGGNREAYYRAAEAAIDPALHSRITGTAPAKHTITVSKTHTSPTSPVIQPDGTVGDPILYEDTLTTSYASDGGRFTMDVNPSTRPLVAGRYGREAQADPQAPITLTNPAGVPGTREQETTTFEIGGLPEVDNGFATLTFPWPNGADWDFFVLGPDGEAVGSGATLANPEVIRIPDPVAGTYTVIAENYEGGSAEDDWSGEVTFQSPDPPSYTGIKEAWLLTCSDKRGNVVNTREVVVDRGETFRAGAACRRDKD</sequence>
<dbReference type="CDD" id="cd03859">
    <property type="entry name" value="M14_CPT"/>
    <property type="match status" value="1"/>
</dbReference>
<feature type="domain" description="Peptidase M14" evidence="9">
    <location>
        <begin position="137"/>
        <end position="451"/>
    </location>
</feature>
<reference evidence="10" key="1">
    <citation type="submission" date="2020-09" db="EMBL/GenBank/DDBJ databases">
        <title>Nocardioides sp. strain MJB4 16S ribosomal RNA gene Genome sequencing and assembly.</title>
        <authorList>
            <person name="Kim I."/>
        </authorList>
    </citation>
    <scope>NUCLEOTIDE SEQUENCE</scope>
    <source>
        <strain evidence="10">MJB4</strain>
    </source>
</reference>
<evidence type="ECO:0000256" key="1">
    <source>
        <dbReference type="ARBA" id="ARBA00001947"/>
    </source>
</evidence>
<feature type="compositionally biased region" description="Polar residues" evidence="8">
    <location>
        <begin position="482"/>
        <end position="495"/>
    </location>
</feature>
<feature type="active site" description="Proton donor/acceptor" evidence="7">
    <location>
        <position position="420"/>
    </location>
</feature>
<evidence type="ECO:0000256" key="4">
    <source>
        <dbReference type="ARBA" id="ARBA00022801"/>
    </source>
</evidence>
<dbReference type="Gene3D" id="2.60.120.380">
    <property type="match status" value="1"/>
</dbReference>
<evidence type="ECO:0000256" key="6">
    <source>
        <dbReference type="ARBA" id="ARBA00023049"/>
    </source>
</evidence>
<dbReference type="Pfam" id="PF00246">
    <property type="entry name" value="Peptidase_M14"/>
    <property type="match status" value="1"/>
</dbReference>
<comment type="similarity">
    <text evidence="2 7">Belongs to the peptidase M14 family.</text>
</comment>
<protein>
    <submittedName>
        <fullName evidence="10">Zinc carboxypeptidase</fullName>
    </submittedName>
</protein>